<proteinExistence type="predicted"/>
<evidence type="ECO:0000313" key="1">
    <source>
        <dbReference type="EMBL" id="JAC73855.1"/>
    </source>
</evidence>
<name>A0A061RT15_9CHLO</name>
<organism evidence="1">
    <name type="scientific">Tetraselmis sp. GSL018</name>
    <dbReference type="NCBI Taxonomy" id="582737"/>
    <lineage>
        <taxon>Eukaryota</taxon>
        <taxon>Viridiplantae</taxon>
        <taxon>Chlorophyta</taxon>
        <taxon>core chlorophytes</taxon>
        <taxon>Chlorodendrophyceae</taxon>
        <taxon>Chlorodendrales</taxon>
        <taxon>Chlorodendraceae</taxon>
        <taxon>Tetraselmis</taxon>
    </lineage>
</organism>
<sequence length="128" mass="14633">MHVTGWSLVNCFPGRQVVLVPPVQALGRCPLELQENAVYENKGIIVCLHSESGTHKESIVKKVQDFSCQRVVRLFPRAEEQVPVRLLFSFNGLARAIRKDKNRTPRSLRMNPLPRLTCEFTVFRAVDF</sequence>
<dbReference type="EMBL" id="GBEZ01011991">
    <property type="protein sequence ID" value="JAC73855.1"/>
    <property type="molecule type" value="Transcribed_RNA"/>
</dbReference>
<dbReference type="AlphaFoldDB" id="A0A061RT15"/>
<reference evidence="1" key="1">
    <citation type="submission" date="2014-05" db="EMBL/GenBank/DDBJ databases">
        <title>The transcriptome of the halophilic microalga Tetraselmis sp. GSL018 isolated from the Great Salt Lake, Utah.</title>
        <authorList>
            <person name="Jinkerson R.E."/>
            <person name="D'Adamo S."/>
            <person name="Posewitz M.C."/>
        </authorList>
    </citation>
    <scope>NUCLEOTIDE SEQUENCE</scope>
    <source>
        <strain evidence="1">GSL018</strain>
    </source>
</reference>
<accession>A0A061RT15</accession>
<protein>
    <submittedName>
        <fullName evidence="1">Uncharacterized protein</fullName>
    </submittedName>
</protein>
<gene>
    <name evidence="1" type="ORF">TSPGSL018_27640</name>
</gene>